<evidence type="ECO:0000256" key="2">
    <source>
        <dbReference type="SAM" id="Phobius"/>
    </source>
</evidence>
<feature type="transmembrane region" description="Helical" evidence="2">
    <location>
        <begin position="123"/>
        <end position="141"/>
    </location>
</feature>
<evidence type="ECO:0000313" key="3">
    <source>
        <dbReference type="EMBL" id="GDZ84347.1"/>
    </source>
</evidence>
<comment type="caution">
    <text evidence="3">The sequence shown here is derived from an EMBL/GenBank/DDBJ whole genome shotgun (WGS) entry which is preliminary data.</text>
</comment>
<proteinExistence type="inferred from homology"/>
<dbReference type="Pfam" id="PF03390">
    <property type="entry name" value="2HCT"/>
    <property type="match status" value="1"/>
</dbReference>
<dbReference type="PANTHER" id="PTHR40033">
    <property type="entry name" value="NA(+)-MALATE SYMPORTER"/>
    <property type="match status" value="1"/>
</dbReference>
<dbReference type="PANTHER" id="PTHR40033:SF1">
    <property type="entry name" value="CITRATE-SODIUM SYMPORTER"/>
    <property type="match status" value="1"/>
</dbReference>
<feature type="transmembrane region" description="Helical" evidence="2">
    <location>
        <begin position="421"/>
        <end position="441"/>
    </location>
</feature>
<accession>A0A5A5U074</accession>
<feature type="transmembrane region" description="Helical" evidence="2">
    <location>
        <begin position="358"/>
        <end position="381"/>
    </location>
</feature>
<keyword evidence="1" id="KW-1003">Cell membrane</keyword>
<dbReference type="AlphaFoldDB" id="A0A5A5U074"/>
<dbReference type="GO" id="GO:0008514">
    <property type="term" value="F:organic anion transmembrane transporter activity"/>
    <property type="evidence" value="ECO:0007669"/>
    <property type="project" value="InterPro"/>
</dbReference>
<reference evidence="3 4" key="1">
    <citation type="submission" date="2019-04" db="EMBL/GenBank/DDBJ databases">
        <title>A pseudo-fructophilic Leuconostoc citreum strain F192-5 isolated from peel of satsuma mandarin: the first report for isolation and characterization of strain-dependent fructophilic-like characteristics.</title>
        <authorList>
            <person name="Maeno S."/>
            <person name="Tanizawa Y."/>
            <person name="Kajikawa A."/>
            <person name="Kanesaki Y."/>
            <person name="Kubota E."/>
            <person name="Arita M."/>
            <person name="Leon D."/>
            <person name="Endo A."/>
        </authorList>
    </citation>
    <scope>NUCLEOTIDE SEQUENCE [LARGE SCALE GENOMIC DNA]</scope>
    <source>
        <strain evidence="3 4">F192-5</strain>
    </source>
</reference>
<keyword evidence="1 2" id="KW-0472">Membrane</keyword>
<feature type="transmembrane region" description="Helical" evidence="2">
    <location>
        <begin position="81"/>
        <end position="103"/>
    </location>
</feature>
<feature type="transmembrane region" description="Helical" evidence="2">
    <location>
        <begin position="267"/>
        <end position="287"/>
    </location>
</feature>
<dbReference type="InterPro" id="IPR004679">
    <property type="entry name" value="2-OHcarboxylate_transport"/>
</dbReference>
<feature type="transmembrane region" description="Helical" evidence="2">
    <location>
        <begin position="216"/>
        <end position="239"/>
    </location>
</feature>
<feature type="transmembrane region" description="Helical" evidence="2">
    <location>
        <begin position="387"/>
        <end position="409"/>
    </location>
</feature>
<dbReference type="RefSeq" id="WP_149334685.1">
    <property type="nucleotide sequence ID" value="NZ_BJJW01000010.1"/>
</dbReference>
<name>A0A5A5U074_LEUCI</name>
<dbReference type="Proteomes" id="UP000323274">
    <property type="component" value="Unassembled WGS sequence"/>
</dbReference>
<feature type="transmembrane region" description="Helical" evidence="2">
    <location>
        <begin position="148"/>
        <end position="171"/>
    </location>
</feature>
<protein>
    <submittedName>
        <fullName evidence="3">Citrate:sodium symporter</fullName>
    </submittedName>
</protein>
<dbReference type="GO" id="GO:0015293">
    <property type="term" value="F:symporter activity"/>
    <property type="evidence" value="ECO:0007669"/>
    <property type="project" value="UniProtKB-UniRule"/>
</dbReference>
<sequence length="442" mass="46739">MGNKQQKNINQSSDWRQKLARLDNIKISGIGLVAYIIMAVLLVVAIRTHTLPNNMIGAILALVVMGHVFYYIGAKLPIFRSYLGGGSVFTIVTAAVLAASGIIPPDVVKTASGFINTSDFLDLYIVSLIGSSIFRMNRSLILKAAVRFLPVAFLSMAVTFFGVGLVGLLIGEGFSHSVLYVGMPIMAGGVGAGIVPLSGIYAHAFGHPAKVILSQLFPAVIFGNLLAIISAGLVSKIFMTSKNNGHGTLLKTNETETKQATEVSLDYMQIGVGLTMSVAFFVLGTLLNKLVPQVNAYAFVILTIVLIKSLGLLPKYYEDSVIMFGQLVVKNMTHALLAGVGLSLLNMKLLMAALSWQFVVLCVSSIIIISLSSAILGKLFGLYPVEAVITAGLANNSMGGTGNVAVLAASDRMNLIAFAQMGNRIGGALILVVAGILVSFMH</sequence>
<dbReference type="GO" id="GO:0005886">
    <property type="term" value="C:plasma membrane"/>
    <property type="evidence" value="ECO:0007669"/>
    <property type="project" value="UniProtKB-SubCell"/>
</dbReference>
<keyword evidence="1" id="KW-0813">Transport</keyword>
<feature type="transmembrane region" description="Helical" evidence="2">
    <location>
        <begin position="27"/>
        <end position="49"/>
    </location>
</feature>
<dbReference type="EMBL" id="BJJW01000010">
    <property type="protein sequence ID" value="GDZ84347.1"/>
    <property type="molecule type" value="Genomic_DNA"/>
</dbReference>
<organism evidence="3 4">
    <name type="scientific">Leuconostoc citreum</name>
    <dbReference type="NCBI Taxonomy" id="33964"/>
    <lineage>
        <taxon>Bacteria</taxon>
        <taxon>Bacillati</taxon>
        <taxon>Bacillota</taxon>
        <taxon>Bacilli</taxon>
        <taxon>Lactobacillales</taxon>
        <taxon>Lactobacillaceae</taxon>
        <taxon>Leuconostoc</taxon>
    </lineage>
</organism>
<keyword evidence="2" id="KW-0812">Transmembrane</keyword>
<comment type="subcellular location">
    <subcellularLocation>
        <location evidence="1">Cell membrane</location>
    </subcellularLocation>
</comment>
<gene>
    <name evidence="3" type="primary">mleP_2</name>
    <name evidence="3" type="ORF">LCIT_15890</name>
</gene>
<dbReference type="PIRSF" id="PIRSF005348">
    <property type="entry name" value="YxkH"/>
    <property type="match status" value="1"/>
</dbReference>
<feature type="transmembrane region" description="Helical" evidence="2">
    <location>
        <begin position="177"/>
        <end position="204"/>
    </location>
</feature>
<evidence type="ECO:0000256" key="1">
    <source>
        <dbReference type="PIRNR" id="PIRNR005348"/>
    </source>
</evidence>
<feature type="transmembrane region" description="Helical" evidence="2">
    <location>
        <begin position="333"/>
        <end position="351"/>
    </location>
</feature>
<feature type="transmembrane region" description="Helical" evidence="2">
    <location>
        <begin position="294"/>
        <end position="313"/>
    </location>
</feature>
<comment type="similarity">
    <text evidence="1">Belongs to the 2-hydroxycarboxylate transporter (2-HCT) (TC 2.A.24) family.</text>
</comment>
<keyword evidence="1" id="KW-0769">Symport</keyword>
<keyword evidence="2" id="KW-1133">Transmembrane helix</keyword>
<feature type="transmembrane region" description="Helical" evidence="2">
    <location>
        <begin position="55"/>
        <end position="74"/>
    </location>
</feature>
<evidence type="ECO:0000313" key="4">
    <source>
        <dbReference type="Proteomes" id="UP000323274"/>
    </source>
</evidence>